<keyword evidence="2" id="KW-1185">Reference proteome</keyword>
<dbReference type="AlphaFoldDB" id="A0A9X0AG18"/>
<dbReference type="EMBL" id="JAPEIS010000010">
    <property type="protein sequence ID" value="KAJ8062126.1"/>
    <property type="molecule type" value="Genomic_DNA"/>
</dbReference>
<evidence type="ECO:0000313" key="2">
    <source>
        <dbReference type="Proteomes" id="UP001152300"/>
    </source>
</evidence>
<proteinExistence type="predicted"/>
<sequence>MDTGEVAMEIQTRPWYVAFGQGTDLYRVYKFNWDAQPSWKPVMDEVGQVLYINWNGAAEVDTWALVSS</sequence>
<comment type="caution">
    <text evidence="1">The sequence shown here is derived from an EMBL/GenBank/DDBJ whole genome shotgun (WGS) entry which is preliminary data.</text>
</comment>
<organism evidence="1 2">
    <name type="scientific">Sclerotinia nivalis</name>
    <dbReference type="NCBI Taxonomy" id="352851"/>
    <lineage>
        <taxon>Eukaryota</taxon>
        <taxon>Fungi</taxon>
        <taxon>Dikarya</taxon>
        <taxon>Ascomycota</taxon>
        <taxon>Pezizomycotina</taxon>
        <taxon>Leotiomycetes</taxon>
        <taxon>Helotiales</taxon>
        <taxon>Sclerotiniaceae</taxon>
        <taxon>Sclerotinia</taxon>
    </lineage>
</organism>
<protein>
    <submittedName>
        <fullName evidence="1">Uncharacterized protein</fullName>
    </submittedName>
</protein>
<dbReference type="Proteomes" id="UP001152300">
    <property type="component" value="Unassembled WGS sequence"/>
</dbReference>
<reference evidence="1" key="1">
    <citation type="submission" date="2022-11" db="EMBL/GenBank/DDBJ databases">
        <title>Genome Resource of Sclerotinia nivalis Strain SnTB1, a Plant Pathogen Isolated from American Ginseng.</title>
        <authorList>
            <person name="Fan S."/>
        </authorList>
    </citation>
    <scope>NUCLEOTIDE SEQUENCE</scope>
    <source>
        <strain evidence="1">SnTB1</strain>
    </source>
</reference>
<evidence type="ECO:0000313" key="1">
    <source>
        <dbReference type="EMBL" id="KAJ8062126.1"/>
    </source>
</evidence>
<name>A0A9X0AG18_9HELO</name>
<accession>A0A9X0AG18</accession>
<gene>
    <name evidence="1" type="ORF">OCU04_008686</name>
</gene>
<dbReference type="OrthoDB" id="5427350at2759"/>